<keyword evidence="3" id="KW-0472">Membrane</keyword>
<protein>
    <submittedName>
        <fullName evidence="4">BREX-1 system adenine-specific DNA-methyltransferase PglX</fullName>
    </submittedName>
</protein>
<dbReference type="RefSeq" id="WP_251514461.1">
    <property type="nucleotide sequence ID" value="NZ_JAMBON010000017.1"/>
</dbReference>
<evidence type="ECO:0000256" key="3">
    <source>
        <dbReference type="SAM" id="Phobius"/>
    </source>
</evidence>
<feature type="coiled-coil region" evidence="1">
    <location>
        <begin position="65"/>
        <end position="99"/>
    </location>
</feature>
<sequence length="104" mass="11333">MSEDQRITAVTPVSTSETAAIQTPRDTFQPVDTTGIVLGILGGIISTFGGALSTLGAIIQLNADLEAEIQSQQEYQADKDKMQKEIVELEDRVKQLEKLIKELT</sequence>
<keyword evidence="3" id="KW-1133">Transmembrane helix</keyword>
<feature type="compositionally biased region" description="Polar residues" evidence="2">
    <location>
        <begin position="11"/>
        <end position="20"/>
    </location>
</feature>
<accession>A0ABW4HYM7</accession>
<evidence type="ECO:0000313" key="4">
    <source>
        <dbReference type="EMBL" id="MFD1609949.1"/>
    </source>
</evidence>
<reference evidence="5" key="1">
    <citation type="journal article" date="2019" name="Int. J. Syst. Evol. Microbiol.">
        <title>The Global Catalogue of Microorganisms (GCM) 10K type strain sequencing project: providing services to taxonomists for standard genome sequencing and annotation.</title>
        <authorList>
            <consortium name="The Broad Institute Genomics Platform"/>
            <consortium name="The Broad Institute Genome Sequencing Center for Infectious Disease"/>
            <person name="Wu L."/>
            <person name="Ma J."/>
        </authorList>
    </citation>
    <scope>NUCLEOTIDE SEQUENCE [LARGE SCALE GENOMIC DNA]</scope>
    <source>
        <strain evidence="5">CGMCC 1.12376</strain>
    </source>
</reference>
<evidence type="ECO:0000256" key="2">
    <source>
        <dbReference type="SAM" id="MobiDB-lite"/>
    </source>
</evidence>
<comment type="caution">
    <text evidence="4">The sequence shown here is derived from an EMBL/GenBank/DDBJ whole genome shotgun (WGS) entry which is preliminary data.</text>
</comment>
<dbReference type="Proteomes" id="UP001597221">
    <property type="component" value="Unassembled WGS sequence"/>
</dbReference>
<organism evidence="4 5">
    <name type="scientific">Oceanobacillus luteolus</name>
    <dbReference type="NCBI Taxonomy" id="1274358"/>
    <lineage>
        <taxon>Bacteria</taxon>
        <taxon>Bacillati</taxon>
        <taxon>Bacillota</taxon>
        <taxon>Bacilli</taxon>
        <taxon>Bacillales</taxon>
        <taxon>Bacillaceae</taxon>
        <taxon>Oceanobacillus</taxon>
    </lineage>
</organism>
<evidence type="ECO:0000313" key="5">
    <source>
        <dbReference type="Proteomes" id="UP001597221"/>
    </source>
</evidence>
<feature type="region of interest" description="Disordered" evidence="2">
    <location>
        <begin position="1"/>
        <end position="20"/>
    </location>
</feature>
<keyword evidence="3" id="KW-0812">Transmembrane</keyword>
<feature type="transmembrane region" description="Helical" evidence="3">
    <location>
        <begin position="36"/>
        <end position="59"/>
    </location>
</feature>
<keyword evidence="1" id="KW-0175">Coiled coil</keyword>
<keyword evidence="5" id="KW-1185">Reference proteome</keyword>
<gene>
    <name evidence="4" type="ORF">ACFSBH_20210</name>
</gene>
<evidence type="ECO:0000256" key="1">
    <source>
        <dbReference type="SAM" id="Coils"/>
    </source>
</evidence>
<proteinExistence type="predicted"/>
<dbReference type="EMBL" id="JBHUDE010000165">
    <property type="protein sequence ID" value="MFD1609949.1"/>
    <property type="molecule type" value="Genomic_DNA"/>
</dbReference>
<name>A0ABW4HYM7_9BACI</name>